<keyword evidence="1" id="KW-1133">Transmembrane helix</keyword>
<feature type="signal peptide" evidence="2">
    <location>
        <begin position="1"/>
        <end position="21"/>
    </location>
</feature>
<dbReference type="AlphaFoldDB" id="A0A0C9MQW8"/>
<feature type="transmembrane region" description="Helical" evidence="1">
    <location>
        <begin position="164"/>
        <end position="184"/>
    </location>
</feature>
<keyword evidence="4" id="KW-1185">Reference proteome</keyword>
<keyword evidence="1" id="KW-0472">Membrane</keyword>
<evidence type="ECO:0000256" key="1">
    <source>
        <dbReference type="SAM" id="Phobius"/>
    </source>
</evidence>
<feature type="chain" id="PRO_5002209573" description="Extracellular membrane protein CFEM domain-containing protein" evidence="2">
    <location>
        <begin position="22"/>
        <end position="223"/>
    </location>
</feature>
<name>A0A0C9MQW8_9FUNG</name>
<dbReference type="EMBL" id="DF836387">
    <property type="protein sequence ID" value="GAN05682.1"/>
    <property type="molecule type" value="Genomic_DNA"/>
</dbReference>
<reference evidence="3" key="1">
    <citation type="submission" date="2014-09" db="EMBL/GenBank/DDBJ databases">
        <title>Draft genome sequence of an oleaginous Mucoromycotina fungus Mucor ambiguus NBRC6742.</title>
        <authorList>
            <person name="Takeda I."/>
            <person name="Yamane N."/>
            <person name="Morita T."/>
            <person name="Tamano K."/>
            <person name="Machida M."/>
            <person name="Baker S."/>
            <person name="Koike H."/>
        </authorList>
    </citation>
    <scope>NUCLEOTIDE SEQUENCE</scope>
    <source>
        <strain evidence="3">NBRC 6742</strain>
    </source>
</reference>
<organism evidence="3">
    <name type="scientific">Mucor ambiguus</name>
    <dbReference type="NCBI Taxonomy" id="91626"/>
    <lineage>
        <taxon>Eukaryota</taxon>
        <taxon>Fungi</taxon>
        <taxon>Fungi incertae sedis</taxon>
        <taxon>Mucoromycota</taxon>
        <taxon>Mucoromycotina</taxon>
        <taxon>Mucoromycetes</taxon>
        <taxon>Mucorales</taxon>
        <taxon>Mucorineae</taxon>
        <taxon>Mucoraceae</taxon>
        <taxon>Mucor</taxon>
    </lineage>
</organism>
<keyword evidence="1" id="KW-0812">Transmembrane</keyword>
<dbReference type="Proteomes" id="UP000053815">
    <property type="component" value="Unassembled WGS sequence"/>
</dbReference>
<evidence type="ECO:0000256" key="2">
    <source>
        <dbReference type="SAM" id="SignalP"/>
    </source>
</evidence>
<feature type="transmembrane region" description="Helical" evidence="1">
    <location>
        <begin position="204"/>
        <end position="222"/>
    </location>
</feature>
<sequence>MKLFLVLKTTLLVCAIQLVHGRCVCDPADTTCLNDCECINVHWPGATFEDDELEEAEAPNTSIQKQDDATTALIATTTEVDFIGALISAIFNPSNAQETTLPTPALKTEISDAASVLMPTSDAGPLLPLSEIASMLNITDPLLTTSMCMLMLQSNKMKPYIKLYLAHTTITSMVTVTPTAAPSISSGTDASVSSSSSASFGSGLQTSLFYPMLIFVLTLVFIH</sequence>
<dbReference type="OrthoDB" id="2281857at2759"/>
<proteinExistence type="predicted"/>
<evidence type="ECO:0000313" key="3">
    <source>
        <dbReference type="EMBL" id="GAN05682.1"/>
    </source>
</evidence>
<keyword evidence="2" id="KW-0732">Signal</keyword>
<protein>
    <recommendedName>
        <fullName evidence="5">Extracellular membrane protein CFEM domain-containing protein</fullName>
    </recommendedName>
</protein>
<evidence type="ECO:0008006" key="5">
    <source>
        <dbReference type="Google" id="ProtNLM"/>
    </source>
</evidence>
<evidence type="ECO:0000313" key="4">
    <source>
        <dbReference type="Proteomes" id="UP000053815"/>
    </source>
</evidence>
<gene>
    <name evidence="3" type="ORF">MAM1_0098d05156</name>
</gene>
<accession>A0A0C9MQW8</accession>